<dbReference type="InterPro" id="IPR033904">
    <property type="entry name" value="Trans_IPPS_HH"/>
</dbReference>
<dbReference type="InterPro" id="IPR017827">
    <property type="entry name" value="HSQ_synthase_HpnC"/>
</dbReference>
<comment type="caution">
    <text evidence="1">The sequence shown here is derived from an EMBL/GenBank/DDBJ whole genome shotgun (WGS) entry which is preliminary data.</text>
</comment>
<dbReference type="NCBIfam" id="TIGR03464">
    <property type="entry name" value="HpnC"/>
    <property type="match status" value="1"/>
</dbReference>
<accession>A0ABY2D485</accession>
<dbReference type="PANTHER" id="PTHR31480">
    <property type="entry name" value="BIFUNCTIONAL LYCOPENE CYCLASE/PHYTOENE SYNTHASE"/>
    <property type="match status" value="1"/>
</dbReference>
<keyword evidence="2" id="KW-1185">Reference proteome</keyword>
<dbReference type="CDD" id="cd00683">
    <property type="entry name" value="Trans_IPPS_HH"/>
    <property type="match status" value="1"/>
</dbReference>
<evidence type="ECO:0000313" key="2">
    <source>
        <dbReference type="Proteomes" id="UP000294801"/>
    </source>
</evidence>
<dbReference type="RefSeq" id="WP_132097808.1">
    <property type="nucleotide sequence ID" value="NZ_SMDA01000001.1"/>
</dbReference>
<reference evidence="1 2" key="1">
    <citation type="submission" date="2019-03" db="EMBL/GenBank/DDBJ databases">
        <title>Genomic Encyclopedia of Type Strains, Phase IV (KMG-IV): sequencing the most valuable type-strain genomes for metagenomic binning, comparative biology and taxonomic classification.</title>
        <authorList>
            <person name="Goeker M."/>
        </authorList>
    </citation>
    <scope>NUCLEOTIDE SEQUENCE [LARGE SCALE GENOMIC DNA]</scope>
    <source>
        <strain evidence="1 2">DSM 18507</strain>
    </source>
</reference>
<dbReference type="EMBL" id="SMDA01000001">
    <property type="protein sequence ID" value="TCW33992.1"/>
    <property type="molecule type" value="Genomic_DNA"/>
</dbReference>
<dbReference type="InterPro" id="IPR044843">
    <property type="entry name" value="Trans_IPPS_bact-type"/>
</dbReference>
<dbReference type="SFLD" id="SFLDS00005">
    <property type="entry name" value="Isoprenoid_Synthase_Type_I"/>
    <property type="match status" value="1"/>
</dbReference>
<dbReference type="SFLD" id="SFLDG01018">
    <property type="entry name" value="Squalene/Phytoene_Synthase_Lik"/>
    <property type="match status" value="1"/>
</dbReference>
<dbReference type="Pfam" id="PF00494">
    <property type="entry name" value="SQS_PSY"/>
    <property type="match status" value="1"/>
</dbReference>
<sequence length="270" mass="30354">MSVGHYENFPVGSVLLPRAIRRAVHAIYRFARTADDLADEGDLAPQARLDALAALEAELDILRVGGTPASAMMRALGEAIAEHGLPYEPFYDLLSAFRQDVLKDRYETFAELVDYCRRSANPIGRLMLHLYGERDSRALALSDGICTALQLINFLQDVQADWQKGRIYLPQEDLVRFRVTERQIAEGDTGGLWTALMLKEIGRARNMLQAGAPLGLRLRGRFGFEVRMIVAGGERILKKLHDSGGDVFRQRPVLTKSDWAYVVWRALRAR</sequence>
<protein>
    <submittedName>
        <fullName evidence="1">Squalene synthase HpnC</fullName>
    </submittedName>
</protein>
<organism evidence="1 2">
    <name type="scientific">Gulbenkiania mobilis</name>
    <dbReference type="NCBI Taxonomy" id="397457"/>
    <lineage>
        <taxon>Bacteria</taxon>
        <taxon>Pseudomonadati</taxon>
        <taxon>Pseudomonadota</taxon>
        <taxon>Betaproteobacteria</taxon>
        <taxon>Neisseriales</taxon>
        <taxon>Chromobacteriaceae</taxon>
        <taxon>Gulbenkiania</taxon>
    </lineage>
</organism>
<dbReference type="SUPFAM" id="SSF48576">
    <property type="entry name" value="Terpenoid synthases"/>
    <property type="match status" value="1"/>
</dbReference>
<dbReference type="SFLD" id="SFLDG01212">
    <property type="entry name" value="Phytoene_synthase_like"/>
    <property type="match status" value="1"/>
</dbReference>
<gene>
    <name evidence="1" type="ORF">EV669_101534</name>
</gene>
<dbReference type="Gene3D" id="1.10.600.10">
    <property type="entry name" value="Farnesyl Diphosphate Synthase"/>
    <property type="match status" value="1"/>
</dbReference>
<dbReference type="InterPro" id="IPR002060">
    <property type="entry name" value="Squ/phyt_synthse"/>
</dbReference>
<dbReference type="Proteomes" id="UP000294801">
    <property type="component" value="Unassembled WGS sequence"/>
</dbReference>
<name>A0ABY2D485_GULMO</name>
<evidence type="ECO:0000313" key="1">
    <source>
        <dbReference type="EMBL" id="TCW33992.1"/>
    </source>
</evidence>
<proteinExistence type="predicted"/>
<dbReference type="InterPro" id="IPR008949">
    <property type="entry name" value="Isoprenoid_synthase_dom_sf"/>
</dbReference>